<keyword evidence="2" id="KW-1185">Reference proteome</keyword>
<organism evidence="1 2">
    <name type="scientific">Ataeniobius toweri</name>
    <dbReference type="NCBI Taxonomy" id="208326"/>
    <lineage>
        <taxon>Eukaryota</taxon>
        <taxon>Metazoa</taxon>
        <taxon>Chordata</taxon>
        <taxon>Craniata</taxon>
        <taxon>Vertebrata</taxon>
        <taxon>Euteleostomi</taxon>
        <taxon>Actinopterygii</taxon>
        <taxon>Neopterygii</taxon>
        <taxon>Teleostei</taxon>
        <taxon>Neoteleostei</taxon>
        <taxon>Acanthomorphata</taxon>
        <taxon>Ovalentaria</taxon>
        <taxon>Atherinomorphae</taxon>
        <taxon>Cyprinodontiformes</taxon>
        <taxon>Goodeidae</taxon>
        <taxon>Ataeniobius</taxon>
    </lineage>
</organism>
<sequence length="106" mass="12072">MVNMWNLEADNLQQQKTDRSWTITDWKMLPGLMNHFSCDIKIQSKLDPTLYQAGGCGELPSPSHVVLAPSFTEDYLYPSLFKLCDFSSQPSSSITKEDLQARPCFH</sequence>
<dbReference type="Proteomes" id="UP001345963">
    <property type="component" value="Unassembled WGS sequence"/>
</dbReference>
<name>A0ABU7CIY0_9TELE</name>
<reference evidence="1 2" key="1">
    <citation type="submission" date="2021-07" db="EMBL/GenBank/DDBJ databases">
        <authorList>
            <person name="Palmer J.M."/>
        </authorList>
    </citation>
    <scope>NUCLEOTIDE SEQUENCE [LARGE SCALE GENOMIC DNA]</scope>
    <source>
        <strain evidence="1 2">AT_MEX2019</strain>
        <tissue evidence="1">Muscle</tissue>
    </source>
</reference>
<evidence type="ECO:0000313" key="2">
    <source>
        <dbReference type="Proteomes" id="UP001345963"/>
    </source>
</evidence>
<accession>A0ABU7CIY0</accession>
<proteinExistence type="predicted"/>
<comment type="caution">
    <text evidence="1">The sequence shown here is derived from an EMBL/GenBank/DDBJ whole genome shotgun (WGS) entry which is preliminary data.</text>
</comment>
<gene>
    <name evidence="1" type="ORF">ATANTOWER_022314</name>
</gene>
<evidence type="ECO:0000313" key="1">
    <source>
        <dbReference type="EMBL" id="MED6262597.1"/>
    </source>
</evidence>
<protein>
    <submittedName>
        <fullName evidence="1">Uncharacterized protein</fullName>
    </submittedName>
</protein>
<dbReference type="EMBL" id="JAHUTI010093371">
    <property type="protein sequence ID" value="MED6262597.1"/>
    <property type="molecule type" value="Genomic_DNA"/>
</dbReference>